<sequence>GQQLVEPYNLEIEKKEVNSPATRCQPADNDEDRDERMVVRWPEGAISPSHHSFISLYPPVVEVIITWVTATMKRSNGGMYI</sequence>
<evidence type="ECO:0000313" key="2">
    <source>
        <dbReference type="EMBL" id="VDM82939.1"/>
    </source>
</evidence>
<proteinExistence type="predicted"/>
<protein>
    <submittedName>
        <fullName evidence="2">Uncharacterized protein</fullName>
    </submittedName>
</protein>
<dbReference type="Proteomes" id="UP000270094">
    <property type="component" value="Unassembled WGS sequence"/>
</dbReference>
<evidence type="ECO:0000256" key="1">
    <source>
        <dbReference type="SAM" id="MobiDB-lite"/>
    </source>
</evidence>
<accession>A0A3P7JSQ6</accession>
<keyword evidence="3" id="KW-1185">Reference proteome</keyword>
<dbReference type="AlphaFoldDB" id="A0A3P7JSQ6"/>
<dbReference type="EMBL" id="UYYB01120160">
    <property type="protein sequence ID" value="VDM82939.1"/>
    <property type="molecule type" value="Genomic_DNA"/>
</dbReference>
<evidence type="ECO:0000313" key="3">
    <source>
        <dbReference type="Proteomes" id="UP000270094"/>
    </source>
</evidence>
<feature type="region of interest" description="Disordered" evidence="1">
    <location>
        <begin position="1"/>
        <end position="34"/>
    </location>
</feature>
<organism evidence="2 3">
    <name type="scientific">Strongylus vulgaris</name>
    <name type="common">Blood worm</name>
    <dbReference type="NCBI Taxonomy" id="40348"/>
    <lineage>
        <taxon>Eukaryota</taxon>
        <taxon>Metazoa</taxon>
        <taxon>Ecdysozoa</taxon>
        <taxon>Nematoda</taxon>
        <taxon>Chromadorea</taxon>
        <taxon>Rhabditida</taxon>
        <taxon>Rhabditina</taxon>
        <taxon>Rhabditomorpha</taxon>
        <taxon>Strongyloidea</taxon>
        <taxon>Strongylidae</taxon>
        <taxon>Strongylus</taxon>
    </lineage>
</organism>
<reference evidence="2 3" key="1">
    <citation type="submission" date="2018-11" db="EMBL/GenBank/DDBJ databases">
        <authorList>
            <consortium name="Pathogen Informatics"/>
        </authorList>
    </citation>
    <scope>NUCLEOTIDE SEQUENCE [LARGE SCALE GENOMIC DNA]</scope>
</reference>
<name>A0A3P7JSQ6_STRVU</name>
<feature type="non-terminal residue" evidence="2">
    <location>
        <position position="1"/>
    </location>
</feature>
<gene>
    <name evidence="2" type="ORF">SVUK_LOCUS17937</name>
</gene>